<feature type="compositionally biased region" description="Basic and acidic residues" evidence="1">
    <location>
        <begin position="25"/>
        <end position="49"/>
    </location>
</feature>
<accession>A0AAJ4TWX4</accession>
<reference evidence="2 3" key="1">
    <citation type="submission" date="2021-07" db="EMBL/GenBank/DDBJ databases">
        <title>Prevalence and characterization of methicillin-resistant Macrococcus spp. in food producing animals and meat in Switzerland in 2019.</title>
        <authorList>
            <person name="Keller J.E."/>
            <person name="Schwendener S."/>
            <person name="Neuenschwander J."/>
            <person name="Overesch G."/>
            <person name="Perreten V."/>
        </authorList>
    </citation>
    <scope>NUCLEOTIDE SEQUENCE [LARGE SCALE GENOMIC DNA]</scope>
    <source>
        <strain evidence="2 3">19Msa0936</strain>
    </source>
</reference>
<evidence type="ECO:0000313" key="3">
    <source>
        <dbReference type="Proteomes" id="UP000826802"/>
    </source>
</evidence>
<feature type="compositionally biased region" description="Basic and acidic residues" evidence="1">
    <location>
        <begin position="1"/>
        <end position="16"/>
    </location>
</feature>
<gene>
    <name evidence="2" type="ORF">KYI11_03075</name>
</gene>
<keyword evidence="3" id="KW-1185">Reference proteome</keyword>
<dbReference type="Proteomes" id="UP000826802">
    <property type="component" value="Chromosome"/>
</dbReference>
<name>A0AAJ4TWX4_9STAP</name>
<feature type="region of interest" description="Disordered" evidence="1">
    <location>
        <begin position="1"/>
        <end position="49"/>
    </location>
</feature>
<evidence type="ECO:0000313" key="2">
    <source>
        <dbReference type="EMBL" id="QYA42926.1"/>
    </source>
</evidence>
<proteinExistence type="predicted"/>
<protein>
    <submittedName>
        <fullName evidence="2">Uncharacterized protein</fullName>
    </submittedName>
</protein>
<dbReference type="AlphaFoldDB" id="A0AAJ4TWX4"/>
<sequence>MSNVDKDTTSNRREVMPESVIDGEMNEKVKDQLELQPGEKKVSKEDQDK</sequence>
<evidence type="ECO:0000256" key="1">
    <source>
        <dbReference type="SAM" id="MobiDB-lite"/>
    </source>
</evidence>
<dbReference type="RefSeq" id="WP_157742209.1">
    <property type="nucleotide sequence ID" value="NZ_CP079981.1"/>
</dbReference>
<organism evidence="2 3">
    <name type="scientific">Macrococcoides bohemicum</name>
    <dbReference type="NCBI Taxonomy" id="1903056"/>
    <lineage>
        <taxon>Bacteria</taxon>
        <taxon>Bacillati</taxon>
        <taxon>Bacillota</taxon>
        <taxon>Bacilli</taxon>
        <taxon>Bacillales</taxon>
        <taxon>Staphylococcaceae</taxon>
        <taxon>Macrococcoides</taxon>
    </lineage>
</organism>
<dbReference type="EMBL" id="CP079981">
    <property type="protein sequence ID" value="QYA42926.1"/>
    <property type="molecule type" value="Genomic_DNA"/>
</dbReference>